<accession>A0A8T2NTF9</accession>
<dbReference type="Pfam" id="PF01391">
    <property type="entry name" value="Collagen"/>
    <property type="match status" value="1"/>
</dbReference>
<dbReference type="InterPro" id="IPR008160">
    <property type="entry name" value="Collagen"/>
</dbReference>
<dbReference type="AlphaFoldDB" id="A0A8T2NTF9"/>
<comment type="subcellular location">
    <subcellularLocation>
        <location evidence="1">Secreted</location>
        <location evidence="1">Extracellular space</location>
        <location evidence="1">Extracellular matrix</location>
    </subcellularLocation>
</comment>
<reference evidence="4" key="1">
    <citation type="thesis" date="2021" institute="BYU ScholarsArchive" country="Provo, UT, USA">
        <title>Applications of and Algorithms for Genome Assembly and Genomic Analyses with an Emphasis on Marine Teleosts.</title>
        <authorList>
            <person name="Pickett B.D."/>
        </authorList>
    </citation>
    <scope>NUCLEOTIDE SEQUENCE</scope>
    <source>
        <strain evidence="4">HI-2016</strain>
    </source>
</reference>
<dbReference type="Proteomes" id="UP000824540">
    <property type="component" value="Unassembled WGS sequence"/>
</dbReference>
<dbReference type="PANTHER" id="PTHR24023:SF1082">
    <property type="entry name" value="COLLAGEN TRIPLE HELIX REPEAT"/>
    <property type="match status" value="1"/>
</dbReference>
<gene>
    <name evidence="4" type="ORF">JZ751_010902</name>
</gene>
<dbReference type="GO" id="GO:0031012">
    <property type="term" value="C:extracellular matrix"/>
    <property type="evidence" value="ECO:0007669"/>
    <property type="project" value="TreeGrafter"/>
</dbReference>
<evidence type="ECO:0000313" key="5">
    <source>
        <dbReference type="Proteomes" id="UP000824540"/>
    </source>
</evidence>
<feature type="region of interest" description="Disordered" evidence="3">
    <location>
        <begin position="227"/>
        <end position="248"/>
    </location>
</feature>
<evidence type="ECO:0000256" key="1">
    <source>
        <dbReference type="ARBA" id="ARBA00004498"/>
    </source>
</evidence>
<evidence type="ECO:0000256" key="2">
    <source>
        <dbReference type="ARBA" id="ARBA00022530"/>
    </source>
</evidence>
<evidence type="ECO:0000256" key="3">
    <source>
        <dbReference type="SAM" id="MobiDB-lite"/>
    </source>
</evidence>
<organism evidence="4 5">
    <name type="scientific">Albula glossodonta</name>
    <name type="common">roundjaw bonefish</name>
    <dbReference type="NCBI Taxonomy" id="121402"/>
    <lineage>
        <taxon>Eukaryota</taxon>
        <taxon>Metazoa</taxon>
        <taxon>Chordata</taxon>
        <taxon>Craniata</taxon>
        <taxon>Vertebrata</taxon>
        <taxon>Euteleostomi</taxon>
        <taxon>Actinopterygii</taxon>
        <taxon>Neopterygii</taxon>
        <taxon>Teleostei</taxon>
        <taxon>Albuliformes</taxon>
        <taxon>Albulidae</taxon>
        <taxon>Albula</taxon>
    </lineage>
</organism>
<keyword evidence="2" id="KW-0272">Extracellular matrix</keyword>
<dbReference type="EMBL" id="JAFBMS010000020">
    <property type="protein sequence ID" value="KAG9344233.1"/>
    <property type="molecule type" value="Genomic_DNA"/>
</dbReference>
<feature type="region of interest" description="Disordered" evidence="3">
    <location>
        <begin position="64"/>
        <end position="105"/>
    </location>
</feature>
<comment type="caution">
    <text evidence="4">The sequence shown here is derived from an EMBL/GenBank/DDBJ whole genome shotgun (WGS) entry which is preliminary data.</text>
</comment>
<keyword evidence="5" id="KW-1185">Reference proteome</keyword>
<proteinExistence type="predicted"/>
<sequence length="329" mass="36174">MPFFSNGALYSCFIVGLDSTQPPSSAWSPSLFLSSSSSYSSLSSSSSRSHSHCLHVCKVLTKEGEEGEKGQKGEKGDQGDRGIEGQSGLMGMKGDPGSPGPAGPPGLQCNTKLHLCHHFRVAVWGGWGGGRGREGSPGLAGPRGLPGDVKKRGGIAKHSADRCVSFLTNYRALLGTLDCLGRMDVKERRVTQGARWAFLAPQVPKVNPEPQEWDQLRSQDLLLMPLQWSSPRERGTERERERERENERERARDNLNLFLVKEGSQELQETQGRRVIQVLVSQDHLAPGDQREWLGCRDPLAPLDLLDPQAMRSVRVLFCTGILLPFIPL</sequence>
<dbReference type="InterPro" id="IPR050149">
    <property type="entry name" value="Collagen_superfamily"/>
</dbReference>
<dbReference type="GO" id="GO:0005615">
    <property type="term" value="C:extracellular space"/>
    <property type="evidence" value="ECO:0007669"/>
    <property type="project" value="TreeGrafter"/>
</dbReference>
<protein>
    <submittedName>
        <fullName evidence="4">Uncharacterized protein</fullName>
    </submittedName>
</protein>
<keyword evidence="2" id="KW-0964">Secreted</keyword>
<feature type="compositionally biased region" description="Basic and acidic residues" evidence="3">
    <location>
        <begin position="64"/>
        <end position="83"/>
    </location>
</feature>
<dbReference type="PANTHER" id="PTHR24023">
    <property type="entry name" value="COLLAGEN ALPHA"/>
    <property type="match status" value="1"/>
</dbReference>
<evidence type="ECO:0000313" key="4">
    <source>
        <dbReference type="EMBL" id="KAG9344233.1"/>
    </source>
</evidence>
<feature type="compositionally biased region" description="Basic and acidic residues" evidence="3">
    <location>
        <begin position="231"/>
        <end position="248"/>
    </location>
</feature>
<name>A0A8T2NTF9_9TELE</name>